<dbReference type="Gene3D" id="1.10.10.60">
    <property type="entry name" value="Homeodomain-like"/>
    <property type="match status" value="1"/>
</dbReference>
<keyword evidence="2" id="KW-0238">DNA-binding</keyword>
<dbReference type="InterPro" id="IPR018060">
    <property type="entry name" value="HTH_AraC"/>
</dbReference>
<dbReference type="InterPro" id="IPR050204">
    <property type="entry name" value="AraC_XylS_family_regulators"/>
</dbReference>
<evidence type="ECO:0000313" key="5">
    <source>
        <dbReference type="EMBL" id="NYZ19157.1"/>
    </source>
</evidence>
<proteinExistence type="predicted"/>
<dbReference type="PROSITE" id="PS01124">
    <property type="entry name" value="HTH_ARAC_FAMILY_2"/>
    <property type="match status" value="1"/>
</dbReference>
<evidence type="ECO:0000256" key="1">
    <source>
        <dbReference type="ARBA" id="ARBA00023015"/>
    </source>
</evidence>
<dbReference type="SUPFAM" id="SSF46689">
    <property type="entry name" value="Homeodomain-like"/>
    <property type="match status" value="1"/>
</dbReference>
<comment type="caution">
    <text evidence="5">The sequence shown here is derived from an EMBL/GenBank/DDBJ whole genome shotgun (WGS) entry which is preliminary data.</text>
</comment>
<dbReference type="EMBL" id="JABFDB010000002">
    <property type="protein sequence ID" value="NYZ19157.1"/>
    <property type="molecule type" value="Genomic_DNA"/>
</dbReference>
<accession>A0ABX2T4A6</accession>
<dbReference type="InterPro" id="IPR020449">
    <property type="entry name" value="Tscrpt_reg_AraC-type_HTH"/>
</dbReference>
<dbReference type="SMART" id="SM00342">
    <property type="entry name" value="HTH_ARAC"/>
    <property type="match status" value="1"/>
</dbReference>
<dbReference type="InterPro" id="IPR035418">
    <property type="entry name" value="AraC-bd_2"/>
</dbReference>
<sequence length="316" mass="35504">MYGATEQYEAWQRKLNDVYGAWTLTGGGKAEFHAEVQHHSVGNLHIVNCICDPCGAVRRKENASSERQDMMAIQLVLSGREHFTIGSKTATLGAGDVLIWNTTRPMSFAVVERLKKISVMMPLSRLRSWLPNSWQSLESTLPHESEPARLLASFINSVSPGFFSGALQNGEALTEAMMGMLISSIGMDESRSESSPLRAAQLLRVKHHIDTHLDDPELSPGGIATANRISVRYLHRLFEREGTTVLQYVIRERLARCRRELSNPTMARRTITDIAFSWGFQSSTHFSRRFKEAYGASPYDFRREACSTVPTDRRPS</sequence>
<keyword evidence="1" id="KW-0805">Transcription regulation</keyword>
<reference evidence="5 6" key="1">
    <citation type="submission" date="2020-05" db="EMBL/GenBank/DDBJ databases">
        <title>Azospirillum oleiclasticum sp. nov, a nitrogen-fixing and heavy crude oil-emulsifying bacterium isolated from the crude oil of Yumen Oilfield.</title>
        <authorList>
            <person name="Wu D."/>
            <person name="Cai M."/>
            <person name="Zhang X."/>
        </authorList>
    </citation>
    <scope>NUCLEOTIDE SEQUENCE [LARGE SCALE GENOMIC DNA]</scope>
    <source>
        <strain evidence="5 6">ROY-1-1-2</strain>
    </source>
</reference>
<gene>
    <name evidence="5" type="ORF">HND93_05490</name>
</gene>
<evidence type="ECO:0000313" key="6">
    <source>
        <dbReference type="Proteomes" id="UP000584642"/>
    </source>
</evidence>
<organism evidence="5 6">
    <name type="scientific">Azospirillum oleiclasticum</name>
    <dbReference type="NCBI Taxonomy" id="2735135"/>
    <lineage>
        <taxon>Bacteria</taxon>
        <taxon>Pseudomonadati</taxon>
        <taxon>Pseudomonadota</taxon>
        <taxon>Alphaproteobacteria</taxon>
        <taxon>Rhodospirillales</taxon>
        <taxon>Azospirillaceae</taxon>
        <taxon>Azospirillum</taxon>
    </lineage>
</organism>
<dbReference type="PRINTS" id="PR00032">
    <property type="entry name" value="HTHARAC"/>
</dbReference>
<feature type="domain" description="HTH araC/xylS-type" evidence="4">
    <location>
        <begin position="203"/>
        <end position="304"/>
    </location>
</feature>
<dbReference type="PANTHER" id="PTHR46796:SF6">
    <property type="entry name" value="ARAC SUBFAMILY"/>
    <property type="match status" value="1"/>
</dbReference>
<evidence type="ECO:0000256" key="2">
    <source>
        <dbReference type="ARBA" id="ARBA00023125"/>
    </source>
</evidence>
<dbReference type="Pfam" id="PF14525">
    <property type="entry name" value="AraC_binding_2"/>
    <property type="match status" value="1"/>
</dbReference>
<protein>
    <submittedName>
        <fullName evidence="5">Helix-turn-helix domain-containing protein</fullName>
    </submittedName>
</protein>
<dbReference type="Proteomes" id="UP000584642">
    <property type="component" value="Unassembled WGS sequence"/>
</dbReference>
<evidence type="ECO:0000259" key="4">
    <source>
        <dbReference type="PROSITE" id="PS01124"/>
    </source>
</evidence>
<dbReference type="PANTHER" id="PTHR46796">
    <property type="entry name" value="HTH-TYPE TRANSCRIPTIONAL ACTIVATOR RHAS-RELATED"/>
    <property type="match status" value="1"/>
</dbReference>
<name>A0ABX2T4A6_9PROT</name>
<keyword evidence="3" id="KW-0804">Transcription</keyword>
<dbReference type="InterPro" id="IPR009057">
    <property type="entry name" value="Homeodomain-like_sf"/>
</dbReference>
<evidence type="ECO:0000256" key="3">
    <source>
        <dbReference type="ARBA" id="ARBA00023163"/>
    </source>
</evidence>
<keyword evidence="6" id="KW-1185">Reference proteome</keyword>
<dbReference type="Pfam" id="PF12833">
    <property type="entry name" value="HTH_18"/>
    <property type="match status" value="1"/>
</dbReference>